<evidence type="ECO:0000313" key="3">
    <source>
        <dbReference type="Proteomes" id="UP000649617"/>
    </source>
</evidence>
<protein>
    <submittedName>
        <fullName evidence="2">Uncharacterized protein</fullName>
    </submittedName>
</protein>
<dbReference type="Proteomes" id="UP000649617">
    <property type="component" value="Unassembled WGS sequence"/>
</dbReference>
<organism evidence="2 3">
    <name type="scientific">Symbiodinium pilosum</name>
    <name type="common">Dinoflagellate</name>
    <dbReference type="NCBI Taxonomy" id="2952"/>
    <lineage>
        <taxon>Eukaryota</taxon>
        <taxon>Sar</taxon>
        <taxon>Alveolata</taxon>
        <taxon>Dinophyceae</taxon>
        <taxon>Suessiales</taxon>
        <taxon>Symbiodiniaceae</taxon>
        <taxon>Symbiodinium</taxon>
    </lineage>
</organism>
<feature type="coiled-coil region" evidence="1">
    <location>
        <begin position="84"/>
        <end position="118"/>
    </location>
</feature>
<gene>
    <name evidence="2" type="ORF">SPIL2461_LOCUS23206</name>
</gene>
<keyword evidence="1" id="KW-0175">Coiled coil</keyword>
<evidence type="ECO:0000313" key="2">
    <source>
        <dbReference type="EMBL" id="CAE7780975.1"/>
    </source>
</evidence>
<evidence type="ECO:0000256" key="1">
    <source>
        <dbReference type="SAM" id="Coils"/>
    </source>
</evidence>
<accession>A0A812YPM1</accession>
<keyword evidence="3" id="KW-1185">Reference proteome</keyword>
<sequence>MATCDLHTDRWLTAQAVWELVAWQEVSDEKVESAVALLRDWLVQGAQGDRRDGVAVELLGALPLLRLSAPQELLAPPVPAHALAILNLQKIQKVQERMAELEAENRQLRMELRRVRSGQDTSG</sequence>
<dbReference type="AlphaFoldDB" id="A0A812YPM1"/>
<comment type="caution">
    <text evidence="2">The sequence shown here is derived from an EMBL/GenBank/DDBJ whole genome shotgun (WGS) entry which is preliminary data.</text>
</comment>
<reference evidence="2" key="1">
    <citation type="submission" date="2021-02" db="EMBL/GenBank/DDBJ databases">
        <authorList>
            <person name="Dougan E. K."/>
            <person name="Rhodes N."/>
            <person name="Thang M."/>
            <person name="Chan C."/>
        </authorList>
    </citation>
    <scope>NUCLEOTIDE SEQUENCE</scope>
</reference>
<dbReference type="EMBL" id="CAJNIZ010048059">
    <property type="protein sequence ID" value="CAE7780975.1"/>
    <property type="molecule type" value="Genomic_DNA"/>
</dbReference>
<name>A0A812YPM1_SYMPI</name>
<proteinExistence type="predicted"/>